<evidence type="ECO:0000256" key="3">
    <source>
        <dbReference type="ARBA" id="ARBA00022692"/>
    </source>
</evidence>
<evidence type="ECO:0000256" key="8">
    <source>
        <dbReference type="ARBA" id="ARBA00023170"/>
    </source>
</evidence>
<dbReference type="EMBL" id="BPVZ01000030">
    <property type="protein sequence ID" value="GKV09276.1"/>
    <property type="molecule type" value="Genomic_DNA"/>
</dbReference>
<evidence type="ECO:0000256" key="10">
    <source>
        <dbReference type="SAM" id="SignalP"/>
    </source>
</evidence>
<evidence type="ECO:0000313" key="12">
    <source>
        <dbReference type="EMBL" id="GKV09276.1"/>
    </source>
</evidence>
<dbReference type="Gene3D" id="3.80.10.10">
    <property type="entry name" value="Ribonuclease Inhibitor"/>
    <property type="match status" value="1"/>
</dbReference>
<dbReference type="AlphaFoldDB" id="A0AAV5J996"/>
<dbReference type="PANTHER" id="PTHR48063">
    <property type="entry name" value="LRR RECEPTOR-LIKE KINASE"/>
    <property type="match status" value="1"/>
</dbReference>
<keyword evidence="5" id="KW-0677">Repeat</keyword>
<comment type="subcellular location">
    <subcellularLocation>
        <location evidence="1">Membrane</location>
        <topology evidence="1">Single-pass type I membrane protein</topology>
    </subcellularLocation>
</comment>
<accession>A0AAV5J996</accession>
<keyword evidence="3" id="KW-0812">Transmembrane</keyword>
<evidence type="ECO:0000313" key="13">
    <source>
        <dbReference type="Proteomes" id="UP001054252"/>
    </source>
</evidence>
<dbReference type="InterPro" id="IPR046956">
    <property type="entry name" value="RLP23-like"/>
</dbReference>
<comment type="caution">
    <text evidence="12">The sequence shown here is derived from an EMBL/GenBank/DDBJ whole genome shotgun (WGS) entry which is preliminary data.</text>
</comment>
<dbReference type="PANTHER" id="PTHR48063:SF98">
    <property type="entry name" value="LRR RECEPTOR-LIKE SERINE_THREONINE-PROTEIN KINASE FLS2"/>
    <property type="match status" value="1"/>
</dbReference>
<keyword evidence="9" id="KW-0325">Glycoprotein</keyword>
<dbReference type="Proteomes" id="UP001054252">
    <property type="component" value="Unassembled WGS sequence"/>
</dbReference>
<sequence length="145" mass="16955">MESKWLMRVLFTLFLLEGLRCQGCWDEERTALLQLEPFFTKSWQLMRNWERGEQNSDCCQWEGVECNSATGRVITLNLNYSSSEEFDGYWHSSYSFMELENVYLNASLFLPFVELKSLHLAEYGIAGCIEHEGFNLSFNLISSFT</sequence>
<name>A0AAV5J996_9ROSI</name>
<reference evidence="12 13" key="1">
    <citation type="journal article" date="2021" name="Commun. Biol.">
        <title>The genome of Shorea leprosula (Dipterocarpaceae) highlights the ecological relevance of drought in aseasonal tropical rainforests.</title>
        <authorList>
            <person name="Ng K.K.S."/>
            <person name="Kobayashi M.J."/>
            <person name="Fawcett J.A."/>
            <person name="Hatakeyama M."/>
            <person name="Paape T."/>
            <person name="Ng C.H."/>
            <person name="Ang C.C."/>
            <person name="Tnah L.H."/>
            <person name="Lee C.T."/>
            <person name="Nishiyama T."/>
            <person name="Sese J."/>
            <person name="O'Brien M.J."/>
            <person name="Copetti D."/>
            <person name="Mohd Noor M.I."/>
            <person name="Ong R.C."/>
            <person name="Putra M."/>
            <person name="Sireger I.Z."/>
            <person name="Indrioko S."/>
            <person name="Kosugi Y."/>
            <person name="Izuno A."/>
            <person name="Isagi Y."/>
            <person name="Lee S.L."/>
            <person name="Shimizu K.K."/>
        </authorList>
    </citation>
    <scope>NUCLEOTIDE SEQUENCE [LARGE SCALE GENOMIC DNA]</scope>
    <source>
        <strain evidence="12">214</strain>
    </source>
</reference>
<dbReference type="InterPro" id="IPR013210">
    <property type="entry name" value="LRR_N_plant-typ"/>
</dbReference>
<organism evidence="12 13">
    <name type="scientific">Rubroshorea leprosula</name>
    <dbReference type="NCBI Taxonomy" id="152421"/>
    <lineage>
        <taxon>Eukaryota</taxon>
        <taxon>Viridiplantae</taxon>
        <taxon>Streptophyta</taxon>
        <taxon>Embryophyta</taxon>
        <taxon>Tracheophyta</taxon>
        <taxon>Spermatophyta</taxon>
        <taxon>Magnoliopsida</taxon>
        <taxon>eudicotyledons</taxon>
        <taxon>Gunneridae</taxon>
        <taxon>Pentapetalae</taxon>
        <taxon>rosids</taxon>
        <taxon>malvids</taxon>
        <taxon>Malvales</taxon>
        <taxon>Dipterocarpaceae</taxon>
        <taxon>Rubroshorea</taxon>
    </lineage>
</organism>
<feature type="domain" description="Leucine-rich repeat-containing N-terminal plant-type" evidence="11">
    <location>
        <begin position="27"/>
        <end position="67"/>
    </location>
</feature>
<keyword evidence="13" id="KW-1185">Reference proteome</keyword>
<keyword evidence="7" id="KW-0472">Membrane</keyword>
<feature type="chain" id="PRO_5043876340" description="Leucine-rich repeat-containing N-terminal plant-type domain-containing protein" evidence="10">
    <location>
        <begin position="22"/>
        <end position="145"/>
    </location>
</feature>
<dbReference type="SUPFAM" id="SSF52058">
    <property type="entry name" value="L domain-like"/>
    <property type="match status" value="1"/>
</dbReference>
<evidence type="ECO:0000256" key="5">
    <source>
        <dbReference type="ARBA" id="ARBA00022737"/>
    </source>
</evidence>
<gene>
    <name evidence="12" type="ORF">SLEP1_g20801</name>
</gene>
<dbReference type="Pfam" id="PF08263">
    <property type="entry name" value="LRRNT_2"/>
    <property type="match status" value="1"/>
</dbReference>
<evidence type="ECO:0000256" key="9">
    <source>
        <dbReference type="ARBA" id="ARBA00023180"/>
    </source>
</evidence>
<evidence type="ECO:0000256" key="7">
    <source>
        <dbReference type="ARBA" id="ARBA00023136"/>
    </source>
</evidence>
<protein>
    <recommendedName>
        <fullName evidence="11">Leucine-rich repeat-containing N-terminal plant-type domain-containing protein</fullName>
    </recommendedName>
</protein>
<dbReference type="GO" id="GO:0016020">
    <property type="term" value="C:membrane"/>
    <property type="evidence" value="ECO:0007669"/>
    <property type="project" value="UniProtKB-SubCell"/>
</dbReference>
<feature type="signal peptide" evidence="10">
    <location>
        <begin position="1"/>
        <end position="21"/>
    </location>
</feature>
<evidence type="ECO:0000259" key="11">
    <source>
        <dbReference type="Pfam" id="PF08263"/>
    </source>
</evidence>
<keyword evidence="2" id="KW-0433">Leucine-rich repeat</keyword>
<evidence type="ECO:0000256" key="6">
    <source>
        <dbReference type="ARBA" id="ARBA00022989"/>
    </source>
</evidence>
<evidence type="ECO:0000256" key="1">
    <source>
        <dbReference type="ARBA" id="ARBA00004479"/>
    </source>
</evidence>
<evidence type="ECO:0000256" key="4">
    <source>
        <dbReference type="ARBA" id="ARBA00022729"/>
    </source>
</evidence>
<keyword evidence="8" id="KW-0675">Receptor</keyword>
<evidence type="ECO:0000256" key="2">
    <source>
        <dbReference type="ARBA" id="ARBA00022614"/>
    </source>
</evidence>
<keyword evidence="4 10" id="KW-0732">Signal</keyword>
<keyword evidence="6" id="KW-1133">Transmembrane helix</keyword>
<proteinExistence type="predicted"/>
<dbReference type="InterPro" id="IPR032675">
    <property type="entry name" value="LRR_dom_sf"/>
</dbReference>